<dbReference type="GO" id="GO:0007165">
    <property type="term" value="P:signal transduction"/>
    <property type="evidence" value="ECO:0007669"/>
    <property type="project" value="UniProtKB-KW"/>
</dbReference>
<dbReference type="OrthoDB" id="105062at2"/>
<dbReference type="CDD" id="cd06225">
    <property type="entry name" value="HAMP"/>
    <property type="match status" value="1"/>
</dbReference>
<evidence type="ECO:0000313" key="8">
    <source>
        <dbReference type="EMBL" id="ABF40775.1"/>
    </source>
</evidence>
<dbReference type="eggNOG" id="COG0840">
    <property type="taxonomic scope" value="Bacteria"/>
</dbReference>
<dbReference type="InterPro" id="IPR003660">
    <property type="entry name" value="HAMP_dom"/>
</dbReference>
<feature type="transmembrane region" description="Helical" evidence="5">
    <location>
        <begin position="12"/>
        <end position="33"/>
    </location>
</feature>
<dbReference type="GO" id="GO:0016020">
    <property type="term" value="C:membrane"/>
    <property type="evidence" value="ECO:0007669"/>
    <property type="project" value="InterPro"/>
</dbReference>
<dbReference type="CDD" id="cd11386">
    <property type="entry name" value="MCP_signal"/>
    <property type="match status" value="1"/>
</dbReference>
<feature type="domain" description="HAMP" evidence="7">
    <location>
        <begin position="214"/>
        <end position="267"/>
    </location>
</feature>
<dbReference type="EMBL" id="CP000360">
    <property type="protein sequence ID" value="ABF40775.1"/>
    <property type="molecule type" value="Genomic_DNA"/>
</dbReference>
<dbReference type="SMART" id="SM00304">
    <property type="entry name" value="HAMP"/>
    <property type="match status" value="2"/>
</dbReference>
<reference evidence="8 9" key="1">
    <citation type="journal article" date="2009" name="Appl. Environ. Microbiol.">
        <title>Three genomes from the phylum Acidobacteria provide insight into the lifestyles of these microorganisms in soils.</title>
        <authorList>
            <person name="Ward N.L."/>
            <person name="Challacombe J.F."/>
            <person name="Janssen P.H."/>
            <person name="Henrissat B."/>
            <person name="Coutinho P.M."/>
            <person name="Wu M."/>
            <person name="Xie G."/>
            <person name="Haft D.H."/>
            <person name="Sait M."/>
            <person name="Badger J."/>
            <person name="Barabote R.D."/>
            <person name="Bradley B."/>
            <person name="Brettin T.S."/>
            <person name="Brinkac L.M."/>
            <person name="Bruce D."/>
            <person name="Creasy T."/>
            <person name="Daugherty S.C."/>
            <person name="Davidsen T.M."/>
            <person name="DeBoy R.T."/>
            <person name="Detter J.C."/>
            <person name="Dodson R.J."/>
            <person name="Durkin A.S."/>
            <person name="Ganapathy A."/>
            <person name="Gwinn-Giglio M."/>
            <person name="Han C.S."/>
            <person name="Khouri H."/>
            <person name="Kiss H."/>
            <person name="Kothari S.P."/>
            <person name="Madupu R."/>
            <person name="Nelson K.E."/>
            <person name="Nelson W.C."/>
            <person name="Paulsen I."/>
            <person name="Penn K."/>
            <person name="Ren Q."/>
            <person name="Rosovitz M.J."/>
            <person name="Selengut J.D."/>
            <person name="Shrivastava S."/>
            <person name="Sullivan S.A."/>
            <person name="Tapia R."/>
            <person name="Thompson L.S."/>
            <person name="Watkins K.L."/>
            <person name="Yang Q."/>
            <person name="Yu C."/>
            <person name="Zafar N."/>
            <person name="Zhou L."/>
            <person name="Kuske C.R."/>
        </authorList>
    </citation>
    <scope>NUCLEOTIDE SEQUENCE [LARGE SCALE GENOMIC DNA]</scope>
    <source>
        <strain evidence="8 9">Ellin345</strain>
    </source>
</reference>
<keyword evidence="9" id="KW-1185">Reference proteome</keyword>
<proteinExistence type="inferred from homology"/>
<dbReference type="Gene3D" id="1.10.287.950">
    <property type="entry name" value="Methyl-accepting chemotaxis protein"/>
    <property type="match status" value="1"/>
</dbReference>
<gene>
    <name evidence="8" type="ordered locus">Acid345_1774</name>
</gene>
<dbReference type="eggNOG" id="COG5278">
    <property type="taxonomic scope" value="Bacteria"/>
</dbReference>
<dbReference type="Pfam" id="PF05227">
    <property type="entry name" value="CHASE3"/>
    <property type="match status" value="1"/>
</dbReference>
<keyword evidence="5" id="KW-0812">Transmembrane</keyword>
<evidence type="ECO:0000256" key="1">
    <source>
        <dbReference type="ARBA" id="ARBA00023224"/>
    </source>
</evidence>
<feature type="domain" description="Methyl-accepting transducer" evidence="6">
    <location>
        <begin position="339"/>
        <end position="575"/>
    </location>
</feature>
<evidence type="ECO:0000256" key="5">
    <source>
        <dbReference type="SAM" id="Phobius"/>
    </source>
</evidence>
<dbReference type="STRING" id="204669.Acid345_1774"/>
<keyword evidence="5" id="KW-0472">Membrane</keyword>
<dbReference type="EnsemblBacteria" id="ABF40775">
    <property type="protein sequence ID" value="ABF40775"/>
    <property type="gene ID" value="Acid345_1774"/>
</dbReference>
<dbReference type="InterPro" id="IPR007891">
    <property type="entry name" value="CHASE3"/>
</dbReference>
<dbReference type="RefSeq" id="WP_011522577.1">
    <property type="nucleotide sequence ID" value="NC_008009.1"/>
</dbReference>
<feature type="transmembrane region" description="Helical" evidence="5">
    <location>
        <begin position="188"/>
        <end position="209"/>
    </location>
</feature>
<evidence type="ECO:0000259" key="7">
    <source>
        <dbReference type="PROSITE" id="PS50885"/>
    </source>
</evidence>
<name>Q1IQS5_KORVE</name>
<dbReference type="PROSITE" id="PS50885">
    <property type="entry name" value="HAMP"/>
    <property type="match status" value="1"/>
</dbReference>
<evidence type="ECO:0000259" key="6">
    <source>
        <dbReference type="PROSITE" id="PS50111"/>
    </source>
</evidence>
<keyword evidence="5" id="KW-1133">Transmembrane helix</keyword>
<dbReference type="HOGENOM" id="CLU_000445_107_27_0"/>
<feature type="region of interest" description="Disordered" evidence="4">
    <location>
        <begin position="646"/>
        <end position="671"/>
    </location>
</feature>
<dbReference type="KEGG" id="aba:Acid345_1774"/>
<keyword evidence="1 3" id="KW-0807">Transducer</keyword>
<dbReference type="InterPro" id="IPR004089">
    <property type="entry name" value="MCPsignal_dom"/>
</dbReference>
<dbReference type="Gene3D" id="6.10.340.10">
    <property type="match status" value="1"/>
</dbReference>
<evidence type="ECO:0000256" key="4">
    <source>
        <dbReference type="SAM" id="MobiDB-lite"/>
    </source>
</evidence>
<dbReference type="Proteomes" id="UP000002432">
    <property type="component" value="Chromosome"/>
</dbReference>
<dbReference type="PANTHER" id="PTHR32089">
    <property type="entry name" value="METHYL-ACCEPTING CHEMOTAXIS PROTEIN MCPB"/>
    <property type="match status" value="1"/>
</dbReference>
<dbReference type="PROSITE" id="PS50111">
    <property type="entry name" value="CHEMOTAXIS_TRANSDUC_2"/>
    <property type="match status" value="1"/>
</dbReference>
<dbReference type="AlphaFoldDB" id="Q1IQS5"/>
<evidence type="ECO:0000256" key="2">
    <source>
        <dbReference type="ARBA" id="ARBA00029447"/>
    </source>
</evidence>
<accession>Q1IQS5</accession>
<dbReference type="PANTHER" id="PTHR32089:SF112">
    <property type="entry name" value="LYSOZYME-LIKE PROTEIN-RELATED"/>
    <property type="match status" value="1"/>
</dbReference>
<dbReference type="SUPFAM" id="SSF58104">
    <property type="entry name" value="Methyl-accepting chemotaxis protein (MCP) signaling domain"/>
    <property type="match status" value="3"/>
</dbReference>
<evidence type="ECO:0000313" key="9">
    <source>
        <dbReference type="Proteomes" id="UP000002432"/>
    </source>
</evidence>
<evidence type="ECO:0000256" key="3">
    <source>
        <dbReference type="PROSITE-ProRule" id="PRU00284"/>
    </source>
</evidence>
<organism evidence="8 9">
    <name type="scientific">Koribacter versatilis (strain Ellin345)</name>
    <dbReference type="NCBI Taxonomy" id="204669"/>
    <lineage>
        <taxon>Bacteria</taxon>
        <taxon>Pseudomonadati</taxon>
        <taxon>Acidobacteriota</taxon>
        <taxon>Terriglobia</taxon>
        <taxon>Terriglobales</taxon>
        <taxon>Candidatus Korobacteraceae</taxon>
        <taxon>Candidatus Korobacter</taxon>
    </lineage>
</organism>
<comment type="similarity">
    <text evidence="2">Belongs to the methyl-accepting chemotaxis (MCP) protein family.</text>
</comment>
<dbReference type="Pfam" id="PF00015">
    <property type="entry name" value="MCPsignal"/>
    <property type="match status" value="1"/>
</dbReference>
<dbReference type="Pfam" id="PF00672">
    <property type="entry name" value="HAMP"/>
    <property type="match status" value="1"/>
</dbReference>
<sequence>MTGRNTIRKRLMISFGAIIALVVVLFIASFLSVMRERSAKAAAQTAIDMQSAIEKLRMQMMENRVALAGYVLTGGPAPLAKFNSGVEEFDHLLSDARSKAYSEGQRTALKELEDRNRNWKEKFALPLIQVGKSVEMGNATATDVQLKYITVSNEWAGQPQPDEALDNAERDNAQELTQRRERDSTSSLVTLVASAFVALIAVLAGLFIARRTAKSIVDPIDALNKMAGEIGESGDLEHTVEIERDDEVGDLAKTFNSMVTYLTEMASTSEAIAGGDLTVDVRPRSSRDTLGNAFLGMTEGLRMLVGRVRDSAAQVAAGSNQVADASDESAKISVQASSAIDEVTSTMHEMSVNVQNMVKNTQMQASNVSETSASIDQMVASIQRVADTAKVLLDISNKSREEVHSGITTMTKATDGLGRINTAIQSSSDIIDALGQRADDIGKIIEVIDDLAEQTNLLALNAAIEAARAGEHGLGFAVVADEVRKLAEKSAQSTKEISDLIQSIQKEARKAVENMEKSTTIVNEGLMLGNELSVALKKISTVVTEVYKFAQEIGAATNEQSHGSSQIARATTRLNEITHEINSAVEEQAGGAQQVVRAMERMRELIQQSTSGSTELAASAEQMSKMSRQLLDAMDRFIIDTISGVGRNGNRGQESNADRISATRYAATARS</sequence>
<dbReference type="SMART" id="SM00283">
    <property type="entry name" value="MA"/>
    <property type="match status" value="1"/>
</dbReference>
<protein>
    <submittedName>
        <fullName evidence="8">Methyl-accepting chemotaxis sensory transducer</fullName>
    </submittedName>
</protein>